<dbReference type="OrthoDB" id="9801207at2"/>
<dbReference type="Gene3D" id="3.30.1130.10">
    <property type="match status" value="1"/>
</dbReference>
<dbReference type="GO" id="GO:0005737">
    <property type="term" value="C:cytoplasm"/>
    <property type="evidence" value="ECO:0007669"/>
    <property type="project" value="TreeGrafter"/>
</dbReference>
<organism evidence="9 10">
    <name type="scientific">Streptomyces colonosanans</name>
    <dbReference type="NCBI Taxonomy" id="1428652"/>
    <lineage>
        <taxon>Bacteria</taxon>
        <taxon>Bacillati</taxon>
        <taxon>Actinomycetota</taxon>
        <taxon>Actinomycetes</taxon>
        <taxon>Kitasatosporales</taxon>
        <taxon>Streptomycetaceae</taxon>
        <taxon>Streptomyces</taxon>
    </lineage>
</organism>
<dbReference type="InterPro" id="IPR020602">
    <property type="entry name" value="GTP_CycHdrlase_I_dom"/>
</dbReference>
<gene>
    <name evidence="9" type="ORF">BIV24_26570</name>
</gene>
<dbReference type="InterPro" id="IPR043133">
    <property type="entry name" value="GTP-CH-I_C/QueF"/>
</dbReference>
<dbReference type="GO" id="GO:0006729">
    <property type="term" value="P:tetrahydrobiopterin biosynthetic process"/>
    <property type="evidence" value="ECO:0007669"/>
    <property type="project" value="TreeGrafter"/>
</dbReference>
<dbReference type="GO" id="GO:0005525">
    <property type="term" value="F:GTP binding"/>
    <property type="evidence" value="ECO:0007669"/>
    <property type="project" value="TreeGrafter"/>
</dbReference>
<comment type="caution">
    <text evidence="9">The sequence shown here is derived from an EMBL/GenBank/DDBJ whole genome shotgun (WGS) entry which is preliminary data.</text>
</comment>
<dbReference type="NCBIfam" id="NF006826">
    <property type="entry name" value="PRK09347.1-3"/>
    <property type="match status" value="1"/>
</dbReference>
<dbReference type="Proteomes" id="UP000179935">
    <property type="component" value="Unassembled WGS sequence"/>
</dbReference>
<dbReference type="STRING" id="1428652.BIV24_26570"/>
<dbReference type="EMBL" id="MLYP01000076">
    <property type="protein sequence ID" value="OIJ86426.1"/>
    <property type="molecule type" value="Genomic_DNA"/>
</dbReference>
<reference evidence="9 10" key="1">
    <citation type="submission" date="2016-10" db="EMBL/GenBank/DDBJ databases">
        <title>Genome sequence of Streptomyces sp. MUSC 93.</title>
        <authorList>
            <person name="Lee L.-H."/>
            <person name="Ser H.-L."/>
            <person name="Law J.W.-F."/>
        </authorList>
    </citation>
    <scope>NUCLEOTIDE SEQUENCE [LARGE SCALE GENOMIC DNA]</scope>
    <source>
        <strain evidence="9 10">MUSC 93</strain>
    </source>
</reference>
<evidence type="ECO:0000259" key="8">
    <source>
        <dbReference type="Pfam" id="PF01227"/>
    </source>
</evidence>
<accession>A0A1S2NYT5</accession>
<keyword evidence="10" id="KW-1185">Reference proteome</keyword>
<evidence type="ECO:0000313" key="9">
    <source>
        <dbReference type="EMBL" id="OIJ86426.1"/>
    </source>
</evidence>
<keyword evidence="5" id="KW-0554">One-carbon metabolism</keyword>
<dbReference type="UniPathway" id="UPA00848">
    <property type="reaction ID" value="UER00151"/>
</dbReference>
<dbReference type="InterPro" id="IPR043134">
    <property type="entry name" value="GTP-CH-I_N"/>
</dbReference>
<dbReference type="GO" id="GO:0046654">
    <property type="term" value="P:tetrahydrofolate biosynthetic process"/>
    <property type="evidence" value="ECO:0007669"/>
    <property type="project" value="InterPro"/>
</dbReference>
<protein>
    <recommendedName>
        <fullName evidence="4">GTP cyclohydrolase 1</fullName>
        <ecNumber evidence="3">3.5.4.16</ecNumber>
    </recommendedName>
    <alternativeName>
        <fullName evidence="7">GTP cyclohydrolase I</fullName>
    </alternativeName>
</protein>
<dbReference type="Pfam" id="PF01227">
    <property type="entry name" value="GTP_cyclohydroI"/>
    <property type="match status" value="1"/>
</dbReference>
<keyword evidence="6 9" id="KW-0378">Hydrolase</keyword>
<evidence type="ECO:0000256" key="1">
    <source>
        <dbReference type="ARBA" id="ARBA00001052"/>
    </source>
</evidence>
<dbReference type="SUPFAM" id="SSF55620">
    <property type="entry name" value="Tetrahydrobiopterin biosynthesis enzymes-like"/>
    <property type="match status" value="1"/>
</dbReference>
<proteinExistence type="predicted"/>
<evidence type="ECO:0000256" key="4">
    <source>
        <dbReference type="ARBA" id="ARBA00017272"/>
    </source>
</evidence>
<dbReference type="GO" id="GO:0003934">
    <property type="term" value="F:GTP cyclohydrolase I activity"/>
    <property type="evidence" value="ECO:0007669"/>
    <property type="project" value="UniProtKB-EC"/>
</dbReference>
<comment type="catalytic activity">
    <reaction evidence="1">
        <text>GTP + H2O = 7,8-dihydroneopterin 3'-triphosphate + formate + H(+)</text>
        <dbReference type="Rhea" id="RHEA:17473"/>
        <dbReference type="ChEBI" id="CHEBI:15377"/>
        <dbReference type="ChEBI" id="CHEBI:15378"/>
        <dbReference type="ChEBI" id="CHEBI:15740"/>
        <dbReference type="ChEBI" id="CHEBI:37565"/>
        <dbReference type="ChEBI" id="CHEBI:58462"/>
        <dbReference type="EC" id="3.5.4.16"/>
    </reaction>
</comment>
<evidence type="ECO:0000256" key="3">
    <source>
        <dbReference type="ARBA" id="ARBA00012715"/>
    </source>
</evidence>
<sequence length="204" mass="22025">MPADLVPEAATVRPAIDQDYIADLYRQLLSALGEDPDRDGLKDTPRRVARWWSEFLEHDPGRTDTLFTHERASADGEELVIVSGIVVASLCEHHLLPMTLDVTAAYCPAGQVLGLSKIVRIAQAHGHRLQLQERIVNGIAEDLAKVTGAADVAVVARGEHACMSMRGVRASGAVSTSAVTRGRFSLDHPMGQLFRGVALKGVDQ</sequence>
<dbReference type="InterPro" id="IPR001474">
    <property type="entry name" value="GTP_CycHdrlase_I"/>
</dbReference>
<evidence type="ECO:0000256" key="2">
    <source>
        <dbReference type="ARBA" id="ARBA00005080"/>
    </source>
</evidence>
<dbReference type="GO" id="GO:0008270">
    <property type="term" value="F:zinc ion binding"/>
    <property type="evidence" value="ECO:0007669"/>
    <property type="project" value="TreeGrafter"/>
</dbReference>
<feature type="domain" description="GTP cyclohydrolase I" evidence="8">
    <location>
        <begin position="23"/>
        <end position="190"/>
    </location>
</feature>
<evidence type="ECO:0000256" key="7">
    <source>
        <dbReference type="ARBA" id="ARBA00030854"/>
    </source>
</evidence>
<dbReference type="GO" id="GO:0006730">
    <property type="term" value="P:one-carbon metabolic process"/>
    <property type="evidence" value="ECO:0007669"/>
    <property type="project" value="UniProtKB-KW"/>
</dbReference>
<comment type="pathway">
    <text evidence="2">Cofactor biosynthesis; 7,8-dihydroneopterin triphosphate biosynthesis; 7,8-dihydroneopterin triphosphate from GTP: step 1/1.</text>
</comment>
<dbReference type="AlphaFoldDB" id="A0A1S2NYT5"/>
<dbReference type="PANTHER" id="PTHR11109:SF7">
    <property type="entry name" value="GTP CYCLOHYDROLASE 1"/>
    <property type="match status" value="1"/>
</dbReference>
<evidence type="ECO:0000313" key="10">
    <source>
        <dbReference type="Proteomes" id="UP000179935"/>
    </source>
</evidence>
<dbReference type="EC" id="3.5.4.16" evidence="3"/>
<evidence type="ECO:0000256" key="5">
    <source>
        <dbReference type="ARBA" id="ARBA00022563"/>
    </source>
</evidence>
<dbReference type="Gene3D" id="1.10.286.10">
    <property type="match status" value="1"/>
</dbReference>
<name>A0A1S2NYT5_9ACTN</name>
<dbReference type="PANTHER" id="PTHR11109">
    <property type="entry name" value="GTP CYCLOHYDROLASE I"/>
    <property type="match status" value="1"/>
</dbReference>
<evidence type="ECO:0000256" key="6">
    <source>
        <dbReference type="ARBA" id="ARBA00022801"/>
    </source>
</evidence>